<comment type="caution">
    <text evidence="3">The sequence shown here is derived from an EMBL/GenBank/DDBJ whole genome shotgun (WGS) entry which is preliminary data.</text>
</comment>
<keyword evidence="1" id="KW-0175">Coiled coil</keyword>
<feature type="region of interest" description="Disordered" evidence="2">
    <location>
        <begin position="492"/>
        <end position="520"/>
    </location>
</feature>
<protein>
    <submittedName>
        <fullName evidence="3">Uncharacterized protein</fullName>
    </submittedName>
</protein>
<evidence type="ECO:0000313" key="3">
    <source>
        <dbReference type="EMBL" id="KAK6540173.1"/>
    </source>
</evidence>
<organism evidence="3 4">
    <name type="scientific">Orbilia ellipsospora</name>
    <dbReference type="NCBI Taxonomy" id="2528407"/>
    <lineage>
        <taxon>Eukaryota</taxon>
        <taxon>Fungi</taxon>
        <taxon>Dikarya</taxon>
        <taxon>Ascomycota</taxon>
        <taxon>Pezizomycotina</taxon>
        <taxon>Orbiliomycetes</taxon>
        <taxon>Orbiliales</taxon>
        <taxon>Orbiliaceae</taxon>
        <taxon>Orbilia</taxon>
    </lineage>
</organism>
<accession>A0AAV9XDJ1</accession>
<proteinExistence type="predicted"/>
<gene>
    <name evidence="3" type="ORF">TWF694_008992</name>
</gene>
<dbReference type="EMBL" id="JAVHJO010000005">
    <property type="protein sequence ID" value="KAK6540173.1"/>
    <property type="molecule type" value="Genomic_DNA"/>
</dbReference>
<dbReference type="Proteomes" id="UP001365542">
    <property type="component" value="Unassembled WGS sequence"/>
</dbReference>
<evidence type="ECO:0000256" key="1">
    <source>
        <dbReference type="SAM" id="Coils"/>
    </source>
</evidence>
<evidence type="ECO:0000256" key="2">
    <source>
        <dbReference type="SAM" id="MobiDB-lite"/>
    </source>
</evidence>
<sequence length="564" mass="66156">MVVGMKVWTAPFLGRGPWAFALYSGTQQCSKAGSRPAVVVYFHQDTGRDTLQYADWEEIARATESYWRYGSWEEIKPNTTAWARHVERYNLQPGQILFDAKWGYGDTMQLIDPEVARVRQWDISKLGFRFNEEPWVLKNDAIMSKLEKGDISRLEWNQIKETTIKQHQNSLPSATEFWDGVLNPELAPYLENTYHDGAYYGEPYRMAYDDVQDETDSVNVLPEIKYDPYAAPKQEVGIKAETQSDVFELIKDEDEDQYPKFEFEEILEDEMEEKEIKDEIERKIEEKVEESTGEKFEEKLEEKVEGNSMEKIEQELKQKLEEKIEEILTEDEIGEKIEVEVDDEELQEIREEIKQERAKDEYMTQGTNVDPFVQGLFPNAKWSYFDSGAHLPRFNPILPPRMPELEFADPQFLENIPRGLAQQYAIANMGMNAIANRQWSRIRNIEHLRKTDKIQQKYLPPKDRPKNREIITIHEDNGLQDMDGTYRRIEETPRKEKGLDAEGIPHIPDGRLGRTFKRKPKAEIIDREPRIKPQSRHKDIVVQELEKLVEDTRTGFAKKKLRIE</sequence>
<name>A0AAV9XDJ1_9PEZI</name>
<keyword evidence="4" id="KW-1185">Reference proteome</keyword>
<dbReference type="AlphaFoldDB" id="A0AAV9XDJ1"/>
<reference evidence="3 4" key="1">
    <citation type="submission" date="2019-10" db="EMBL/GenBank/DDBJ databases">
        <authorList>
            <person name="Palmer J.M."/>
        </authorList>
    </citation>
    <scope>NUCLEOTIDE SEQUENCE [LARGE SCALE GENOMIC DNA]</scope>
    <source>
        <strain evidence="3 4">TWF694</strain>
    </source>
</reference>
<evidence type="ECO:0000313" key="4">
    <source>
        <dbReference type="Proteomes" id="UP001365542"/>
    </source>
</evidence>
<feature type="coiled-coil region" evidence="1">
    <location>
        <begin position="270"/>
        <end position="359"/>
    </location>
</feature>